<keyword evidence="9" id="KW-0066">ATP synthesis</keyword>
<dbReference type="RefSeq" id="WP_137342134.1">
    <property type="nucleotide sequence ID" value="NZ_SZVO01000010.1"/>
</dbReference>
<comment type="subcellular location">
    <subcellularLocation>
        <location evidence="2">Membrane</location>
        <topology evidence="2">Peripheral membrane protein</topology>
    </subcellularLocation>
</comment>
<dbReference type="EMBL" id="SZVO01000010">
    <property type="protein sequence ID" value="TKT90371.1"/>
    <property type="molecule type" value="Genomic_DNA"/>
</dbReference>
<comment type="similarity">
    <text evidence="3">Belongs to the ATPase gamma chain family.</text>
</comment>
<evidence type="ECO:0000256" key="7">
    <source>
        <dbReference type="ARBA" id="ARBA00023136"/>
    </source>
</evidence>
<comment type="caution">
    <text evidence="10">The sequence shown here is derived from an EMBL/GenBank/DDBJ whole genome shotgun (WGS) entry which is preliminary data.</text>
</comment>
<keyword evidence="5" id="KW-0375">Hydrogen ion transport</keyword>
<dbReference type="GO" id="GO:0046933">
    <property type="term" value="F:proton-transporting ATP synthase activity, rotational mechanism"/>
    <property type="evidence" value="ECO:0007669"/>
    <property type="project" value="InterPro"/>
</dbReference>
<reference evidence="10 11" key="1">
    <citation type="submission" date="2019-05" db="EMBL/GenBank/DDBJ databases">
        <title>Dyadobacter AR-3-8 sp. nov., isolated from arctic soil.</title>
        <authorList>
            <person name="Chaudhary D.K."/>
        </authorList>
    </citation>
    <scope>NUCLEOTIDE SEQUENCE [LARGE SCALE GENOMIC DNA]</scope>
    <source>
        <strain evidence="10 11">AR-3-8</strain>
    </source>
</reference>
<evidence type="ECO:0000256" key="4">
    <source>
        <dbReference type="ARBA" id="ARBA00022448"/>
    </source>
</evidence>
<dbReference type="AlphaFoldDB" id="A0A4U6D2R3"/>
<dbReference type="SUPFAM" id="SSF52943">
    <property type="entry name" value="ATP synthase (F1-ATPase), gamma subunit"/>
    <property type="match status" value="1"/>
</dbReference>
<dbReference type="Gene3D" id="3.40.1380.10">
    <property type="match status" value="1"/>
</dbReference>
<comment type="function">
    <text evidence="1">Produces ATP from ADP in the presence of a proton gradient across the membrane. The gamma chain is believed to be important in regulating ATPase activity and the flow of protons through the CF(0) complex.</text>
</comment>
<keyword evidence="4" id="KW-0813">Transport</keyword>
<dbReference type="InterPro" id="IPR000131">
    <property type="entry name" value="ATP_synth_F1_gsu"/>
</dbReference>
<dbReference type="CDD" id="cd12151">
    <property type="entry name" value="F1-ATPase_gamma"/>
    <property type="match status" value="1"/>
</dbReference>
<dbReference type="Proteomes" id="UP000304900">
    <property type="component" value="Unassembled WGS sequence"/>
</dbReference>
<evidence type="ECO:0000313" key="10">
    <source>
        <dbReference type="EMBL" id="TKT90371.1"/>
    </source>
</evidence>
<dbReference type="InterPro" id="IPR035968">
    <property type="entry name" value="ATP_synth_F1_ATPase_gsu"/>
</dbReference>
<evidence type="ECO:0000256" key="9">
    <source>
        <dbReference type="ARBA" id="ARBA00023310"/>
    </source>
</evidence>
<dbReference type="GO" id="GO:0045259">
    <property type="term" value="C:proton-transporting ATP synthase complex"/>
    <property type="evidence" value="ECO:0007669"/>
    <property type="project" value="UniProtKB-KW"/>
</dbReference>
<keyword evidence="11" id="KW-1185">Reference proteome</keyword>
<protein>
    <submittedName>
        <fullName evidence="10">F0F1 ATP synthase subunit gamma</fullName>
    </submittedName>
</protein>
<sequence length="294" mass="32569">MDTLESLRRKADGAADLKSVVRTMKAMAASNIGQYETALSSLKDYSDNVVLGIAAYLGNNRPDRSTIPKLPPKKTPKPIIAIVFGSDQGLVGQFNDSLTGFVSNKLNELPGEKKVWAIGERVGLLLSDADLEPKKLFLVPGSVQLISPLVGEILIKIHQDSAEFENPEVYIFHNQPKSDYGYTPVVQKILPLDENWLDGFTKTKWPSNNLPQVVGDPKRTLSALIREYLFISIFKACAESLASENASRLQAMQRAEKSIQELVVDLGFKFNRLRQSSIDEELFDVVSGFEALKD</sequence>
<dbReference type="InterPro" id="IPR017709">
    <property type="entry name" value="Alt_ATP_synth_F1_gsu"/>
</dbReference>
<evidence type="ECO:0000256" key="1">
    <source>
        <dbReference type="ARBA" id="ARBA00003456"/>
    </source>
</evidence>
<dbReference type="PRINTS" id="PR00126">
    <property type="entry name" value="ATPASEGAMMA"/>
</dbReference>
<evidence type="ECO:0000256" key="5">
    <source>
        <dbReference type="ARBA" id="ARBA00022781"/>
    </source>
</evidence>
<name>A0A4U6D2R3_9BACT</name>
<organism evidence="10 11">
    <name type="scientific">Dyadobacter frigoris</name>
    <dbReference type="NCBI Taxonomy" id="2576211"/>
    <lineage>
        <taxon>Bacteria</taxon>
        <taxon>Pseudomonadati</taxon>
        <taxon>Bacteroidota</taxon>
        <taxon>Cytophagia</taxon>
        <taxon>Cytophagales</taxon>
        <taxon>Spirosomataceae</taxon>
        <taxon>Dyadobacter</taxon>
    </lineage>
</organism>
<evidence type="ECO:0000256" key="3">
    <source>
        <dbReference type="ARBA" id="ARBA00007681"/>
    </source>
</evidence>
<gene>
    <name evidence="10" type="ORF">FDK13_21810</name>
</gene>
<dbReference type="Gene3D" id="1.10.287.80">
    <property type="entry name" value="ATP synthase, gamma subunit, helix hairpin domain"/>
    <property type="match status" value="1"/>
</dbReference>
<dbReference type="PANTHER" id="PTHR11693:SF22">
    <property type="entry name" value="ATP SYNTHASE SUBUNIT GAMMA, MITOCHONDRIAL"/>
    <property type="match status" value="1"/>
</dbReference>
<evidence type="ECO:0000313" key="11">
    <source>
        <dbReference type="Proteomes" id="UP000304900"/>
    </source>
</evidence>
<keyword evidence="8" id="KW-0139">CF(1)</keyword>
<keyword evidence="7" id="KW-0472">Membrane</keyword>
<dbReference type="OrthoDB" id="9812769at2"/>
<dbReference type="NCBIfam" id="TIGR03323">
    <property type="entry name" value="alt_F1F0_F1_gam"/>
    <property type="match status" value="1"/>
</dbReference>
<evidence type="ECO:0000256" key="8">
    <source>
        <dbReference type="ARBA" id="ARBA00023196"/>
    </source>
</evidence>
<dbReference type="PANTHER" id="PTHR11693">
    <property type="entry name" value="ATP SYNTHASE GAMMA CHAIN"/>
    <property type="match status" value="1"/>
</dbReference>
<dbReference type="Pfam" id="PF00231">
    <property type="entry name" value="ATP-synt"/>
    <property type="match status" value="1"/>
</dbReference>
<accession>A0A4U6D2R3</accession>
<proteinExistence type="inferred from homology"/>
<evidence type="ECO:0000256" key="6">
    <source>
        <dbReference type="ARBA" id="ARBA00023065"/>
    </source>
</evidence>
<evidence type="ECO:0000256" key="2">
    <source>
        <dbReference type="ARBA" id="ARBA00004170"/>
    </source>
</evidence>
<keyword evidence="6" id="KW-0406">Ion transport</keyword>